<proteinExistence type="predicted"/>
<keyword evidence="2 5" id="KW-0812">Transmembrane</keyword>
<comment type="subcellular location">
    <subcellularLocation>
        <location evidence="1">Membrane</location>
        <topology evidence="1">Multi-pass membrane protein</topology>
    </subcellularLocation>
</comment>
<evidence type="ECO:0000313" key="8">
    <source>
        <dbReference type="Proteomes" id="UP000593892"/>
    </source>
</evidence>
<dbReference type="PANTHER" id="PTHR37422:SF13">
    <property type="entry name" value="LIPOPOLYSACCHARIDE BIOSYNTHESIS PROTEIN PA4999-RELATED"/>
    <property type="match status" value="1"/>
</dbReference>
<keyword evidence="7" id="KW-0436">Ligase</keyword>
<evidence type="ECO:0000256" key="4">
    <source>
        <dbReference type="ARBA" id="ARBA00023136"/>
    </source>
</evidence>
<dbReference type="KEGG" id="pfer:IRI77_13265"/>
<dbReference type="EMBL" id="CP063849">
    <property type="protein sequence ID" value="QOY90869.1"/>
    <property type="molecule type" value="Genomic_DNA"/>
</dbReference>
<feature type="transmembrane region" description="Helical" evidence="5">
    <location>
        <begin position="36"/>
        <end position="55"/>
    </location>
</feature>
<evidence type="ECO:0000256" key="1">
    <source>
        <dbReference type="ARBA" id="ARBA00004141"/>
    </source>
</evidence>
<dbReference type="RefSeq" id="WP_194452526.1">
    <property type="nucleotide sequence ID" value="NZ_CP063849.1"/>
</dbReference>
<accession>A0A7S7NX88</accession>
<dbReference type="GO" id="GO:0016020">
    <property type="term" value="C:membrane"/>
    <property type="evidence" value="ECO:0007669"/>
    <property type="project" value="UniProtKB-SubCell"/>
</dbReference>
<evidence type="ECO:0000256" key="2">
    <source>
        <dbReference type="ARBA" id="ARBA00022692"/>
    </source>
</evidence>
<sequence>MNPNRSLFARFAFITMWIFIFALSCEKSLELPGIGSLGRVTGALAMGAGLVAILAEGRFRIPSPAHIALMLVVLWSSLTYRWTVSTAATEERITTYVQLLFIVVLIWQLCLEVTDAKLLMAAYVLGTLVPALDTFRRYLTAQETFYQRYATVGFDPNDLALTLAISIPMSLYLAANSGPLLTWCCRLQLLAVVATILLTASRSGTVAMTVAFSFALVLWHGAPRKQKMLSAAAAGVMACIMIAAVPASSWLRIATLGSEVKEGTLNSRTVLWGAGVRALGDVPLQGVGAGAYPDAIASVVGRPQTWTPVAHNTFLSLLVETGFIGFSLFLAFFGMLLWTAFRMQGQSRWMWLACLLAWTIGVSALTWENRKPTWMIFGLLLAHSAARAPALASPGKRQALPMTPVWRMS</sequence>
<organism evidence="7 8">
    <name type="scientific">Paludibaculum fermentans</name>
    <dbReference type="NCBI Taxonomy" id="1473598"/>
    <lineage>
        <taxon>Bacteria</taxon>
        <taxon>Pseudomonadati</taxon>
        <taxon>Acidobacteriota</taxon>
        <taxon>Terriglobia</taxon>
        <taxon>Bryobacterales</taxon>
        <taxon>Bryobacteraceae</taxon>
        <taxon>Paludibaculum</taxon>
    </lineage>
</organism>
<feature type="transmembrane region" description="Helical" evidence="5">
    <location>
        <begin position="7"/>
        <end position="24"/>
    </location>
</feature>
<protein>
    <submittedName>
        <fullName evidence="7">O-antigen ligase family protein</fullName>
    </submittedName>
</protein>
<feature type="transmembrane region" description="Helical" evidence="5">
    <location>
        <begin position="314"/>
        <end position="337"/>
    </location>
</feature>
<evidence type="ECO:0000313" key="7">
    <source>
        <dbReference type="EMBL" id="QOY90869.1"/>
    </source>
</evidence>
<feature type="transmembrane region" description="Helical" evidence="5">
    <location>
        <begin position="95"/>
        <end position="111"/>
    </location>
</feature>
<evidence type="ECO:0000259" key="6">
    <source>
        <dbReference type="Pfam" id="PF04932"/>
    </source>
</evidence>
<dbReference type="Proteomes" id="UP000593892">
    <property type="component" value="Chromosome"/>
</dbReference>
<dbReference type="PROSITE" id="PS51257">
    <property type="entry name" value="PROKAR_LIPOPROTEIN"/>
    <property type="match status" value="1"/>
</dbReference>
<feature type="domain" description="O-antigen ligase-related" evidence="6">
    <location>
        <begin position="189"/>
        <end position="330"/>
    </location>
</feature>
<dbReference type="PANTHER" id="PTHR37422">
    <property type="entry name" value="TEICHURONIC ACID BIOSYNTHESIS PROTEIN TUAE"/>
    <property type="match status" value="1"/>
</dbReference>
<evidence type="ECO:0000256" key="5">
    <source>
        <dbReference type="SAM" id="Phobius"/>
    </source>
</evidence>
<dbReference type="GO" id="GO:0016874">
    <property type="term" value="F:ligase activity"/>
    <property type="evidence" value="ECO:0007669"/>
    <property type="project" value="UniProtKB-KW"/>
</dbReference>
<feature type="transmembrane region" description="Helical" evidence="5">
    <location>
        <begin position="229"/>
        <end position="251"/>
    </location>
</feature>
<keyword evidence="3 5" id="KW-1133">Transmembrane helix</keyword>
<feature type="transmembrane region" description="Helical" evidence="5">
    <location>
        <begin position="349"/>
        <end position="367"/>
    </location>
</feature>
<feature type="transmembrane region" description="Helical" evidence="5">
    <location>
        <begin position="118"/>
        <end position="139"/>
    </location>
</feature>
<keyword evidence="4 5" id="KW-0472">Membrane</keyword>
<dbReference type="InterPro" id="IPR007016">
    <property type="entry name" value="O-antigen_ligase-rel_domated"/>
</dbReference>
<dbReference type="InterPro" id="IPR051533">
    <property type="entry name" value="WaaL-like"/>
</dbReference>
<feature type="transmembrane region" description="Helical" evidence="5">
    <location>
        <begin position="159"/>
        <end position="175"/>
    </location>
</feature>
<feature type="transmembrane region" description="Helical" evidence="5">
    <location>
        <begin position="67"/>
        <end position="83"/>
    </location>
</feature>
<evidence type="ECO:0000256" key="3">
    <source>
        <dbReference type="ARBA" id="ARBA00022989"/>
    </source>
</evidence>
<reference evidence="7 8" key="1">
    <citation type="submission" date="2020-10" db="EMBL/GenBank/DDBJ databases">
        <title>Complete genome sequence of Paludibaculum fermentans P105T, a facultatively anaerobic acidobacterium capable of dissimilatory Fe(III) reduction.</title>
        <authorList>
            <person name="Dedysh S.N."/>
            <person name="Beletsky A.V."/>
            <person name="Kulichevskaya I.S."/>
            <person name="Mardanov A.V."/>
            <person name="Ravin N.V."/>
        </authorList>
    </citation>
    <scope>NUCLEOTIDE SEQUENCE [LARGE SCALE GENOMIC DNA]</scope>
    <source>
        <strain evidence="7 8">P105</strain>
    </source>
</reference>
<gene>
    <name evidence="7" type="ORF">IRI77_13265</name>
</gene>
<name>A0A7S7NX88_PALFE</name>
<dbReference type="Pfam" id="PF04932">
    <property type="entry name" value="Wzy_C"/>
    <property type="match status" value="1"/>
</dbReference>
<dbReference type="AlphaFoldDB" id="A0A7S7NX88"/>
<keyword evidence="8" id="KW-1185">Reference proteome</keyword>